<dbReference type="GO" id="GO:0051301">
    <property type="term" value="P:cell division"/>
    <property type="evidence" value="ECO:0007669"/>
    <property type="project" value="UniProtKB-KW"/>
</dbReference>
<dbReference type="Pfam" id="PF18075">
    <property type="entry name" value="FtsX_ECD"/>
    <property type="match status" value="1"/>
</dbReference>
<comment type="function">
    <text evidence="10">Part of the ABC transporter FtsEX involved in cellular division.</text>
</comment>
<feature type="transmembrane region" description="Helical" evidence="11">
    <location>
        <begin position="35"/>
        <end position="55"/>
    </location>
</feature>
<dbReference type="PIRSF" id="PIRSF003097">
    <property type="entry name" value="FtsX"/>
    <property type="match status" value="1"/>
</dbReference>
<comment type="similarity">
    <text evidence="2 10">Belongs to the ABC-4 integral membrane protein family. FtsX subfamily.</text>
</comment>
<evidence type="ECO:0000256" key="10">
    <source>
        <dbReference type="PIRNR" id="PIRNR003097"/>
    </source>
</evidence>
<dbReference type="Proteomes" id="UP000632858">
    <property type="component" value="Unassembled WGS sequence"/>
</dbReference>
<reference evidence="14" key="2">
    <citation type="submission" date="2020-09" db="EMBL/GenBank/DDBJ databases">
        <authorList>
            <person name="Sun Q."/>
            <person name="Zhou Y."/>
        </authorList>
    </citation>
    <scope>NUCLEOTIDE SEQUENCE</scope>
    <source>
        <strain evidence="14">CGMCC 1.12726</strain>
    </source>
</reference>
<keyword evidence="6 11" id="KW-0812">Transmembrane</keyword>
<accession>A0A917CQH4</accession>
<keyword evidence="5 10" id="KW-0132">Cell division</keyword>
<dbReference type="InterPro" id="IPR003838">
    <property type="entry name" value="ABC3_permease_C"/>
</dbReference>
<dbReference type="InterPro" id="IPR004513">
    <property type="entry name" value="FtsX"/>
</dbReference>
<evidence type="ECO:0000256" key="3">
    <source>
        <dbReference type="ARBA" id="ARBA00021907"/>
    </source>
</evidence>
<dbReference type="PANTHER" id="PTHR47755">
    <property type="entry name" value="CELL DIVISION PROTEIN FTSX"/>
    <property type="match status" value="1"/>
</dbReference>
<feature type="transmembrane region" description="Helical" evidence="11">
    <location>
        <begin position="226"/>
        <end position="252"/>
    </location>
</feature>
<keyword evidence="9 10" id="KW-0131">Cell cycle</keyword>
<dbReference type="EMBL" id="BMFO01000003">
    <property type="protein sequence ID" value="GGF94103.1"/>
    <property type="molecule type" value="Genomic_DNA"/>
</dbReference>
<dbReference type="Gene3D" id="3.30.70.3040">
    <property type="match status" value="1"/>
</dbReference>
<proteinExistence type="inferred from homology"/>
<evidence type="ECO:0000313" key="15">
    <source>
        <dbReference type="Proteomes" id="UP000632858"/>
    </source>
</evidence>
<evidence type="ECO:0000259" key="13">
    <source>
        <dbReference type="Pfam" id="PF18075"/>
    </source>
</evidence>
<evidence type="ECO:0000256" key="9">
    <source>
        <dbReference type="ARBA" id="ARBA00023306"/>
    </source>
</evidence>
<name>A0A917CQH4_9GAMM</name>
<evidence type="ECO:0000313" key="14">
    <source>
        <dbReference type="EMBL" id="GGF94103.1"/>
    </source>
</evidence>
<evidence type="ECO:0000256" key="11">
    <source>
        <dbReference type="SAM" id="Phobius"/>
    </source>
</evidence>
<feature type="transmembrane region" description="Helical" evidence="11">
    <location>
        <begin position="174"/>
        <end position="195"/>
    </location>
</feature>
<keyword evidence="7 11" id="KW-1133">Transmembrane helix</keyword>
<organism evidence="14 15">
    <name type="scientific">Arenimonas maotaiensis</name>
    <dbReference type="NCBI Taxonomy" id="1446479"/>
    <lineage>
        <taxon>Bacteria</taxon>
        <taxon>Pseudomonadati</taxon>
        <taxon>Pseudomonadota</taxon>
        <taxon>Gammaproteobacteria</taxon>
        <taxon>Lysobacterales</taxon>
        <taxon>Lysobacteraceae</taxon>
        <taxon>Arenimonas</taxon>
    </lineage>
</organism>
<feature type="transmembrane region" description="Helical" evidence="11">
    <location>
        <begin position="272"/>
        <end position="296"/>
    </location>
</feature>
<comment type="subcellular location">
    <subcellularLocation>
        <location evidence="10">Cell inner membrane</location>
    </subcellularLocation>
    <subcellularLocation>
        <location evidence="1">Cell membrane</location>
        <topology evidence="1">Multi-pass membrane protein</topology>
    </subcellularLocation>
</comment>
<dbReference type="RefSeq" id="WP_229730217.1">
    <property type="nucleotide sequence ID" value="NZ_BMFO01000003.1"/>
</dbReference>
<evidence type="ECO:0000256" key="5">
    <source>
        <dbReference type="ARBA" id="ARBA00022618"/>
    </source>
</evidence>
<dbReference type="AlphaFoldDB" id="A0A917CQH4"/>
<sequence>MSESYSRFAAWRAQHAAAFAASFGRLARRPFSSGLSLGVMAIALALPLALAWSLLQMEQLASRVQASRAIHVFLLPDAAVAQAERLADGLRTDAAVAAVRVKTPEQGLKEFRASSELANAVSILGENPLPPVLVVEPADGDERALVARLQQLPDVEFVQHDGVWQRRLQAWLGFGSRLLILLGAVFALGAVLAVANNIRLDIATRETEIAVLQQLGASDGYIRRPFLYAGGLLGLSAGVLALAILIAAAAYIQPSLLALIGSYGSGFRFAPVPLWSPAAVVAGAVGLGVLGAYLAVGHYLRLTRPVDL</sequence>
<evidence type="ECO:0000256" key="4">
    <source>
        <dbReference type="ARBA" id="ARBA00022475"/>
    </source>
</evidence>
<dbReference type="InterPro" id="IPR040690">
    <property type="entry name" value="FtsX_ECD"/>
</dbReference>
<keyword evidence="10" id="KW-0997">Cell inner membrane</keyword>
<evidence type="ECO:0000256" key="6">
    <source>
        <dbReference type="ARBA" id="ARBA00022692"/>
    </source>
</evidence>
<comment type="caution">
    <text evidence="14">The sequence shown here is derived from an EMBL/GenBank/DDBJ whole genome shotgun (WGS) entry which is preliminary data.</text>
</comment>
<gene>
    <name evidence="14" type="ORF">GCM10010960_14840</name>
</gene>
<dbReference type="GO" id="GO:0005886">
    <property type="term" value="C:plasma membrane"/>
    <property type="evidence" value="ECO:0007669"/>
    <property type="project" value="UniProtKB-SubCell"/>
</dbReference>
<feature type="domain" description="ABC3 transporter permease C-terminal" evidence="12">
    <location>
        <begin position="181"/>
        <end position="302"/>
    </location>
</feature>
<reference evidence="14" key="1">
    <citation type="journal article" date="2014" name="Int. J. Syst. Evol. Microbiol.">
        <title>Complete genome sequence of Corynebacterium casei LMG S-19264T (=DSM 44701T), isolated from a smear-ripened cheese.</title>
        <authorList>
            <consortium name="US DOE Joint Genome Institute (JGI-PGF)"/>
            <person name="Walter F."/>
            <person name="Albersmeier A."/>
            <person name="Kalinowski J."/>
            <person name="Ruckert C."/>
        </authorList>
    </citation>
    <scope>NUCLEOTIDE SEQUENCE</scope>
    <source>
        <strain evidence="14">CGMCC 1.12726</strain>
    </source>
</reference>
<keyword evidence="8 10" id="KW-0472">Membrane</keyword>
<feature type="domain" description="FtsX extracellular" evidence="13">
    <location>
        <begin position="70"/>
        <end position="158"/>
    </location>
</feature>
<keyword evidence="15" id="KW-1185">Reference proteome</keyword>
<evidence type="ECO:0000259" key="12">
    <source>
        <dbReference type="Pfam" id="PF02687"/>
    </source>
</evidence>
<keyword evidence="4 10" id="KW-1003">Cell membrane</keyword>
<evidence type="ECO:0000256" key="2">
    <source>
        <dbReference type="ARBA" id="ARBA00007379"/>
    </source>
</evidence>
<dbReference type="Pfam" id="PF02687">
    <property type="entry name" value="FtsX"/>
    <property type="match status" value="1"/>
</dbReference>
<dbReference type="GO" id="GO:0032153">
    <property type="term" value="C:cell division site"/>
    <property type="evidence" value="ECO:0007669"/>
    <property type="project" value="TreeGrafter"/>
</dbReference>
<evidence type="ECO:0000256" key="1">
    <source>
        <dbReference type="ARBA" id="ARBA00004651"/>
    </source>
</evidence>
<protein>
    <recommendedName>
        <fullName evidence="3 10">Cell division protein FtsX</fullName>
    </recommendedName>
</protein>
<evidence type="ECO:0000256" key="7">
    <source>
        <dbReference type="ARBA" id="ARBA00022989"/>
    </source>
</evidence>
<evidence type="ECO:0000256" key="8">
    <source>
        <dbReference type="ARBA" id="ARBA00023136"/>
    </source>
</evidence>
<dbReference type="PANTHER" id="PTHR47755:SF1">
    <property type="entry name" value="CELL DIVISION PROTEIN FTSX"/>
    <property type="match status" value="1"/>
</dbReference>